<dbReference type="EMBL" id="VSSQ01000080">
    <property type="protein sequence ID" value="MPL74334.1"/>
    <property type="molecule type" value="Genomic_DNA"/>
</dbReference>
<accession>A0A644U5X2</accession>
<gene>
    <name evidence="1" type="ORF">SDC9_20145</name>
    <name evidence="2" type="ORF">SDC9_20206</name>
</gene>
<protein>
    <submittedName>
        <fullName evidence="1">Uncharacterized protein</fullName>
    </submittedName>
</protein>
<evidence type="ECO:0000313" key="1">
    <source>
        <dbReference type="EMBL" id="MPL74334.1"/>
    </source>
</evidence>
<name>A0A644U5X2_9ZZZZ</name>
<dbReference type="AlphaFoldDB" id="A0A644U5X2"/>
<organism evidence="1">
    <name type="scientific">bioreactor metagenome</name>
    <dbReference type="NCBI Taxonomy" id="1076179"/>
    <lineage>
        <taxon>unclassified sequences</taxon>
        <taxon>metagenomes</taxon>
        <taxon>ecological metagenomes</taxon>
    </lineage>
</organism>
<evidence type="ECO:0000313" key="2">
    <source>
        <dbReference type="EMBL" id="MPL74395.1"/>
    </source>
</evidence>
<dbReference type="EMBL" id="VSSQ01000080">
    <property type="protein sequence ID" value="MPL74395.1"/>
    <property type="molecule type" value="Genomic_DNA"/>
</dbReference>
<reference evidence="1" key="1">
    <citation type="submission" date="2019-08" db="EMBL/GenBank/DDBJ databases">
        <authorList>
            <person name="Kucharzyk K."/>
            <person name="Murdoch R.W."/>
            <person name="Higgins S."/>
            <person name="Loffler F."/>
        </authorList>
    </citation>
    <scope>NUCLEOTIDE SEQUENCE</scope>
</reference>
<sequence>MKYYIQNTEIYSVEYELGEGYNLSANNSFEDFQAGKIISLSDKQVAFLQLNPGASTLEILQCKLNIYQPTLEEVKSQKIAAIDAYDCSEEVNSFLINNNHMWLDRNTRAALANTINSFRQAGIDSITLWTAGEHPQSILMKIEDLSWLLVSLELYAKNCYDVTARHKVSVQNLITIEDVNIYDHRQGYPEKLSIKTT</sequence>
<comment type="caution">
    <text evidence="1">The sequence shown here is derived from an EMBL/GenBank/DDBJ whole genome shotgun (WGS) entry which is preliminary data.</text>
</comment>
<proteinExistence type="predicted"/>